<dbReference type="GO" id="GO:0019867">
    <property type="term" value="C:outer membrane"/>
    <property type="evidence" value="ECO:0007669"/>
    <property type="project" value="InterPro"/>
</dbReference>
<feature type="compositionally biased region" description="Low complexity" evidence="2">
    <location>
        <begin position="170"/>
        <end position="181"/>
    </location>
</feature>
<dbReference type="RefSeq" id="WP_188801769.1">
    <property type="nucleotide sequence ID" value="NZ_BMOK01000002.1"/>
</dbReference>
<dbReference type="PANTHER" id="PTHR39160">
    <property type="entry name" value="CELL WALL-BINDING PROTEIN YOCH"/>
    <property type="match status" value="1"/>
</dbReference>
<feature type="chain" id="PRO_5037160355" description="3D (Asp-Asp-Asp) domain-containing protein" evidence="3">
    <location>
        <begin position="29"/>
        <end position="310"/>
    </location>
</feature>
<dbReference type="InterPro" id="IPR010611">
    <property type="entry name" value="3D_dom"/>
</dbReference>
<evidence type="ECO:0000256" key="1">
    <source>
        <dbReference type="ARBA" id="ARBA00022729"/>
    </source>
</evidence>
<feature type="domain" description="3D" evidence="5">
    <location>
        <begin position="249"/>
        <end position="309"/>
    </location>
</feature>
<dbReference type="InterPro" id="IPR036908">
    <property type="entry name" value="RlpA-like_sf"/>
</dbReference>
<sequence length="310" mass="32061">MNIIKRLTAVTSLTVCIGVLAPTTIVLAKTSSTNDSHTMKTESSGSAAVGFAVKVPQKQSDRIDINGILGNNSLREGDRNPSVAKLQEELKQLGYYHGEINGVFGDLTLKAVDTFQADHSLSGSGVADSETTALLYNVSYHQAQLKAAQAKAAEMAQQEKMAAEEKARQAAEQAASEQRQAPPAPAASPAPTAPQNPTVQTVTYTPNTVAQPAPAPAPTGNTLTVVATGYALNGITATGMDLGSNPGAKVIAVDPSVIPLGSKVVIPGYGTYIAADTGGSISGNRIDIHFQTKDAALAFGVRTLTVTVIH</sequence>
<dbReference type="InterPro" id="IPR002477">
    <property type="entry name" value="Peptidoglycan-bd-like"/>
</dbReference>
<dbReference type="Pfam" id="PF01471">
    <property type="entry name" value="PG_binding_1"/>
    <property type="match status" value="1"/>
</dbReference>
<keyword evidence="7" id="KW-1185">Reference proteome</keyword>
<dbReference type="EMBL" id="BMOK01000002">
    <property type="protein sequence ID" value="GGL46202.1"/>
    <property type="molecule type" value="Genomic_DNA"/>
</dbReference>
<proteinExistence type="predicted"/>
<dbReference type="InterPro" id="IPR051933">
    <property type="entry name" value="Resuscitation_pf_RpfB"/>
</dbReference>
<dbReference type="Proteomes" id="UP000654670">
    <property type="component" value="Unassembled WGS sequence"/>
</dbReference>
<dbReference type="SUPFAM" id="SSF47090">
    <property type="entry name" value="PGBD-like"/>
    <property type="match status" value="1"/>
</dbReference>
<dbReference type="GO" id="GO:0004553">
    <property type="term" value="F:hydrolase activity, hydrolyzing O-glycosyl compounds"/>
    <property type="evidence" value="ECO:0007669"/>
    <property type="project" value="InterPro"/>
</dbReference>
<dbReference type="SUPFAM" id="SSF50685">
    <property type="entry name" value="Barwin-like endoglucanases"/>
    <property type="match status" value="1"/>
</dbReference>
<feature type="signal peptide" evidence="3">
    <location>
        <begin position="1"/>
        <end position="28"/>
    </location>
</feature>
<reference evidence="6" key="2">
    <citation type="submission" date="2020-09" db="EMBL/GenBank/DDBJ databases">
        <authorList>
            <person name="Sun Q."/>
            <person name="Ohkuma M."/>
        </authorList>
    </citation>
    <scope>NUCLEOTIDE SEQUENCE</scope>
    <source>
        <strain evidence="6">JCM 15325</strain>
    </source>
</reference>
<name>A0A917RZ67_9BACL</name>
<evidence type="ECO:0000259" key="5">
    <source>
        <dbReference type="Pfam" id="PF06725"/>
    </source>
</evidence>
<reference evidence="6" key="1">
    <citation type="journal article" date="2014" name="Int. J. Syst. Evol. Microbiol.">
        <title>Complete genome sequence of Corynebacterium casei LMG S-19264T (=DSM 44701T), isolated from a smear-ripened cheese.</title>
        <authorList>
            <consortium name="US DOE Joint Genome Institute (JGI-PGF)"/>
            <person name="Walter F."/>
            <person name="Albersmeier A."/>
            <person name="Kalinowski J."/>
            <person name="Ruckert C."/>
        </authorList>
    </citation>
    <scope>NUCLEOTIDE SEQUENCE</scope>
    <source>
        <strain evidence="6">JCM 15325</strain>
    </source>
</reference>
<evidence type="ECO:0000313" key="7">
    <source>
        <dbReference type="Proteomes" id="UP000654670"/>
    </source>
</evidence>
<dbReference type="Gene3D" id="1.10.101.10">
    <property type="entry name" value="PGBD-like superfamily/PGBD"/>
    <property type="match status" value="1"/>
</dbReference>
<evidence type="ECO:0000256" key="2">
    <source>
        <dbReference type="SAM" id="MobiDB-lite"/>
    </source>
</evidence>
<dbReference type="Pfam" id="PF06725">
    <property type="entry name" value="3D"/>
    <property type="match status" value="1"/>
</dbReference>
<dbReference type="AlphaFoldDB" id="A0A917RZ67"/>
<gene>
    <name evidence="6" type="ORF">GCM10007968_07850</name>
</gene>
<evidence type="ECO:0000259" key="4">
    <source>
        <dbReference type="Pfam" id="PF01471"/>
    </source>
</evidence>
<organism evidence="6 7">
    <name type="scientific">Sporolactobacillus putidus</name>
    <dbReference type="NCBI Taxonomy" id="492735"/>
    <lineage>
        <taxon>Bacteria</taxon>
        <taxon>Bacillati</taxon>
        <taxon>Bacillota</taxon>
        <taxon>Bacilli</taxon>
        <taxon>Bacillales</taxon>
        <taxon>Sporolactobacillaceae</taxon>
        <taxon>Sporolactobacillus</taxon>
    </lineage>
</organism>
<dbReference type="InterPro" id="IPR036365">
    <property type="entry name" value="PGBD-like_sf"/>
</dbReference>
<evidence type="ECO:0000313" key="6">
    <source>
        <dbReference type="EMBL" id="GGL46202.1"/>
    </source>
</evidence>
<feature type="domain" description="Peptidoglycan binding-like" evidence="4">
    <location>
        <begin position="80"/>
        <end position="135"/>
    </location>
</feature>
<dbReference type="InterPro" id="IPR036366">
    <property type="entry name" value="PGBDSf"/>
</dbReference>
<accession>A0A917RZ67</accession>
<evidence type="ECO:0008006" key="8">
    <source>
        <dbReference type="Google" id="ProtNLM"/>
    </source>
</evidence>
<feature type="region of interest" description="Disordered" evidence="2">
    <location>
        <begin position="159"/>
        <end position="200"/>
    </location>
</feature>
<protein>
    <recommendedName>
        <fullName evidence="8">3D (Asp-Asp-Asp) domain-containing protein</fullName>
    </recommendedName>
</protein>
<feature type="compositionally biased region" description="Pro residues" evidence="2">
    <location>
        <begin position="182"/>
        <end position="194"/>
    </location>
</feature>
<dbReference type="CDD" id="cd22786">
    <property type="entry name" value="DPBB_YuiC-like"/>
    <property type="match status" value="1"/>
</dbReference>
<evidence type="ECO:0000256" key="3">
    <source>
        <dbReference type="SAM" id="SignalP"/>
    </source>
</evidence>
<dbReference type="PANTHER" id="PTHR39160:SF6">
    <property type="entry name" value="CELL WALL-BINDING PROTEIN YOCH"/>
    <property type="match status" value="1"/>
</dbReference>
<keyword evidence="1 3" id="KW-0732">Signal</keyword>
<comment type="caution">
    <text evidence="6">The sequence shown here is derived from an EMBL/GenBank/DDBJ whole genome shotgun (WGS) entry which is preliminary data.</text>
</comment>
<dbReference type="GO" id="GO:0009254">
    <property type="term" value="P:peptidoglycan turnover"/>
    <property type="evidence" value="ECO:0007669"/>
    <property type="project" value="InterPro"/>
</dbReference>